<sequence>MNGKQNAEQRLHLLGITLPTPLAPSGNFVGSVQTGHLLFLSGKGWPVSAEAVSHRKVGREIGVEEAYGFAREVGLQLLAEMRVALGSLNRVRRVVKVLGMVNATPEFTQHPLVINGCSDVFVEVFGEAGKHARSAVGMGSLPRGFAVEIEAIVEVKAEEEE</sequence>
<dbReference type="Gene3D" id="3.30.1330.40">
    <property type="entry name" value="RutC-like"/>
    <property type="match status" value="1"/>
</dbReference>
<evidence type="ECO:0000313" key="2">
    <source>
        <dbReference type="EMBL" id="AFZ68356.1"/>
    </source>
</evidence>
<keyword evidence="3" id="KW-1185">Reference proteome</keyword>
<dbReference type="AlphaFoldDB" id="L0A3D2"/>
<dbReference type="Proteomes" id="UP000010467">
    <property type="component" value="Chromosome"/>
</dbReference>
<accession>L0A3D2</accession>
<dbReference type="OrthoDB" id="9806350at2"/>
<proteinExistence type="predicted"/>
<reference evidence="3" key="1">
    <citation type="submission" date="2012-03" db="EMBL/GenBank/DDBJ databases">
        <title>Complete sequence of chromosome of Deinococcus peraridilitoris DSM 19664.</title>
        <authorList>
            <person name="Lucas S."/>
            <person name="Copeland A."/>
            <person name="Lapidus A."/>
            <person name="Glavina del Rio T."/>
            <person name="Dalin E."/>
            <person name="Tice H."/>
            <person name="Bruce D."/>
            <person name="Goodwin L."/>
            <person name="Pitluck S."/>
            <person name="Peters L."/>
            <person name="Mikhailova N."/>
            <person name="Lu M."/>
            <person name="Kyrpides N."/>
            <person name="Mavromatis K."/>
            <person name="Ivanova N."/>
            <person name="Brettin T."/>
            <person name="Detter J.C."/>
            <person name="Han C."/>
            <person name="Larimer F."/>
            <person name="Land M."/>
            <person name="Hauser L."/>
            <person name="Markowitz V."/>
            <person name="Cheng J.-F."/>
            <person name="Hugenholtz P."/>
            <person name="Woyke T."/>
            <person name="Wu D."/>
            <person name="Pukall R."/>
            <person name="Steenblock K."/>
            <person name="Brambilla E."/>
            <person name="Klenk H.-P."/>
            <person name="Eisen J.A."/>
        </authorList>
    </citation>
    <scope>NUCLEOTIDE SEQUENCE [LARGE SCALE GENOMIC DNA]</scope>
    <source>
        <strain evidence="3">DSM 19664 / LMG 22246 / CIP 109416 / KR-200</strain>
    </source>
</reference>
<dbReference type="EMBL" id="CP003382">
    <property type="protein sequence ID" value="AFZ68356.1"/>
    <property type="molecule type" value="Genomic_DNA"/>
</dbReference>
<evidence type="ECO:0000313" key="3">
    <source>
        <dbReference type="Proteomes" id="UP000010467"/>
    </source>
</evidence>
<organism evidence="2 3">
    <name type="scientific">Deinococcus peraridilitoris (strain DSM 19664 / LMG 22246 / CIP 109416 / KR-200)</name>
    <dbReference type="NCBI Taxonomy" id="937777"/>
    <lineage>
        <taxon>Bacteria</taxon>
        <taxon>Thermotogati</taxon>
        <taxon>Deinococcota</taxon>
        <taxon>Deinococci</taxon>
        <taxon>Deinococcales</taxon>
        <taxon>Deinococcaceae</taxon>
        <taxon>Deinococcus</taxon>
    </lineage>
</organism>
<dbReference type="eggNOG" id="COG0251">
    <property type="taxonomic scope" value="Bacteria"/>
</dbReference>
<gene>
    <name evidence="2" type="ordered locus">Deipe_2895</name>
</gene>
<dbReference type="PATRIC" id="fig|937777.3.peg.2913"/>
<feature type="domain" description="Endoribonuclease L-PSP/chorismate mutase-like" evidence="1">
    <location>
        <begin position="8"/>
        <end position="135"/>
    </location>
</feature>
<protein>
    <submittedName>
        <fullName evidence="2">Putative translation initiation inhibitor, yjgF family</fullName>
    </submittedName>
</protein>
<name>L0A3D2_DEIPD</name>
<dbReference type="InterPro" id="IPR035959">
    <property type="entry name" value="RutC-like_sf"/>
</dbReference>
<dbReference type="SUPFAM" id="SSF55298">
    <property type="entry name" value="YjgF-like"/>
    <property type="match status" value="1"/>
</dbReference>
<dbReference type="KEGG" id="dpd:Deipe_2895"/>
<evidence type="ECO:0000259" key="1">
    <source>
        <dbReference type="Pfam" id="PF14588"/>
    </source>
</evidence>
<dbReference type="RefSeq" id="WP_015236658.1">
    <property type="nucleotide sequence ID" value="NC_019793.1"/>
</dbReference>
<dbReference type="CDD" id="cd02199">
    <property type="entry name" value="YjgF_YER057c_UK114_like_1"/>
    <property type="match status" value="1"/>
</dbReference>
<dbReference type="InterPro" id="IPR013813">
    <property type="entry name" value="Endoribo_LPSP/chorism_mut-like"/>
</dbReference>
<dbReference type="HOGENOM" id="CLU_104845_0_0_0"/>
<dbReference type="Pfam" id="PF14588">
    <property type="entry name" value="YjgF_endoribonc"/>
    <property type="match status" value="1"/>
</dbReference>
<dbReference type="PANTHER" id="PTHR43760">
    <property type="entry name" value="ENDORIBONUCLEASE-RELATED"/>
    <property type="match status" value="1"/>
</dbReference>
<dbReference type="PANTHER" id="PTHR43760:SF1">
    <property type="entry name" value="ENDORIBONUCLEASE L-PSP_CHORISMATE MUTASE-LIKE DOMAIN-CONTAINING PROTEIN"/>
    <property type="match status" value="1"/>
</dbReference>
<dbReference type="STRING" id="937777.Deipe_2895"/>